<evidence type="ECO:0000259" key="2">
    <source>
        <dbReference type="Pfam" id="PF09374"/>
    </source>
</evidence>
<evidence type="ECO:0000313" key="3">
    <source>
        <dbReference type="EMBL" id="MDN0026271.1"/>
    </source>
</evidence>
<keyword evidence="3" id="KW-0378">Hydrolase</keyword>
<dbReference type="InterPro" id="IPR018247">
    <property type="entry name" value="EF_Hand_1_Ca_BS"/>
</dbReference>
<dbReference type="PROSITE" id="PS00018">
    <property type="entry name" value="EF_HAND_1"/>
    <property type="match status" value="1"/>
</dbReference>
<evidence type="ECO:0000259" key="1">
    <source>
        <dbReference type="Pfam" id="PF05838"/>
    </source>
</evidence>
<dbReference type="InterPro" id="IPR023346">
    <property type="entry name" value="Lysozyme-like_dom_sf"/>
</dbReference>
<name>A0AAW7JQJ2_9BACT</name>
<organism evidence="3 4">
    <name type="scientific">Leyella lascolaii</name>
    <dbReference type="NCBI Taxonomy" id="1776379"/>
    <lineage>
        <taxon>Bacteria</taxon>
        <taxon>Pseudomonadati</taxon>
        <taxon>Bacteroidota</taxon>
        <taxon>Bacteroidia</taxon>
        <taxon>Bacteroidales</taxon>
        <taxon>Prevotellaceae</taxon>
        <taxon>Leyella</taxon>
    </lineage>
</organism>
<reference evidence="3" key="2">
    <citation type="submission" date="2023-08" db="EMBL/GenBank/DDBJ databases">
        <title>Identification and characterization of horizontal gene transfer across gut microbiota members of farm animals based on homology search.</title>
        <authorList>
            <person name="Schwarzerova J."/>
            <person name="Nykrynova M."/>
            <person name="Jureckova K."/>
            <person name="Cejkova D."/>
            <person name="Rychlik I."/>
        </authorList>
    </citation>
    <scope>NUCLEOTIDE SEQUENCE</scope>
    <source>
        <strain evidence="3">ET15</strain>
    </source>
</reference>
<dbReference type="InterPro" id="IPR008565">
    <property type="entry name" value="TtsA-like_GH18_dom"/>
</dbReference>
<reference evidence="3" key="1">
    <citation type="submission" date="2023-06" db="EMBL/GenBank/DDBJ databases">
        <authorList>
            <person name="Zeman M."/>
            <person name="Kubasova T."/>
            <person name="Jahodarova E."/>
            <person name="Nykrynova M."/>
            <person name="Rychlik I."/>
        </authorList>
    </citation>
    <scope>NUCLEOTIDE SEQUENCE</scope>
    <source>
        <strain evidence="3">ET15</strain>
    </source>
</reference>
<dbReference type="InterPro" id="IPR018537">
    <property type="entry name" value="Peptidoglycan-bd_3"/>
</dbReference>
<dbReference type="Pfam" id="PF09374">
    <property type="entry name" value="PG_binding_3"/>
    <property type="match status" value="1"/>
</dbReference>
<gene>
    <name evidence="3" type="ORF">QVN84_12200</name>
</gene>
<accession>A0AAW7JQJ2</accession>
<dbReference type="GO" id="GO:0016787">
    <property type="term" value="F:hydrolase activity"/>
    <property type="evidence" value="ECO:0007669"/>
    <property type="project" value="UniProtKB-KW"/>
</dbReference>
<dbReference type="SUPFAM" id="SSF53955">
    <property type="entry name" value="Lysozyme-like"/>
    <property type="match status" value="1"/>
</dbReference>
<dbReference type="Gene3D" id="1.20.141.10">
    <property type="entry name" value="Chitosanase, subunit A, domain 1"/>
    <property type="match status" value="1"/>
</dbReference>
<dbReference type="CDD" id="cd13926">
    <property type="entry name" value="N-acetylmuramidase_GH108"/>
    <property type="match status" value="1"/>
</dbReference>
<dbReference type="AlphaFoldDB" id="A0AAW7JQJ2"/>
<comment type="caution">
    <text evidence="3">The sequence shown here is derived from an EMBL/GenBank/DDBJ whole genome shotgun (WGS) entry which is preliminary data.</text>
</comment>
<proteinExistence type="predicted"/>
<feature type="domain" description="Peptidoglycan binding" evidence="2">
    <location>
        <begin position="101"/>
        <end position="186"/>
    </location>
</feature>
<evidence type="ECO:0000313" key="4">
    <source>
        <dbReference type="Proteomes" id="UP001168478"/>
    </source>
</evidence>
<dbReference type="Pfam" id="PF05838">
    <property type="entry name" value="Glyco_hydro_108"/>
    <property type="match status" value="1"/>
</dbReference>
<feature type="domain" description="TtsA-like Glycoside hydrolase family 108" evidence="1">
    <location>
        <begin position="9"/>
        <end position="99"/>
    </location>
</feature>
<dbReference type="RefSeq" id="WP_087278311.1">
    <property type="nucleotide sequence ID" value="NZ_JAUEIF010000014.1"/>
</dbReference>
<dbReference type="EMBL" id="JAUEIF010000014">
    <property type="protein sequence ID" value="MDN0026271.1"/>
    <property type="molecule type" value="Genomic_DNA"/>
</dbReference>
<protein>
    <submittedName>
        <fullName evidence="3">Glycosyl hydrolase 108 family protein</fullName>
    </submittedName>
</protein>
<dbReference type="Proteomes" id="UP001168478">
    <property type="component" value="Unassembled WGS sequence"/>
</dbReference>
<sequence>MADVNKLLPFILKWEGGFVNDPADAGGATNKGVTIATWRNVGYDKDGDGDIDVKDLKLLSVDDVRDRVLKPHFWDRWKADQIQSQKVANILVDWVWGSGKHGIVIPQRLLGVVDDGIVGDKTLSAVNFADPDQLFDAIFKARVKFFNDITESSIKKYEKKIGRKATESELMKYTNKRFLKGWLNRLNDIKTI</sequence>